<comment type="similarity">
    <text evidence="3 7">Belongs to the SKP1 family.</text>
</comment>
<comment type="function">
    <text evidence="6 7">Involved in ubiquitination and subsequent proteasomal degradation of target proteins. Together with CUL1, RBX1 and a F-box protein, it forms a SCF E3 ubiquitin ligase complex. The functional specificity of this complex depends on the type of F-box protein. In the SCF complex, it serves as an adapter that links the F-box protein to CUL1.</text>
</comment>
<dbReference type="Pfam" id="PF03931">
    <property type="entry name" value="Skp1_POZ"/>
    <property type="match status" value="1"/>
</dbReference>
<feature type="domain" description="SKP1 component POZ" evidence="9">
    <location>
        <begin position="10"/>
        <end position="69"/>
    </location>
</feature>
<evidence type="ECO:0000256" key="1">
    <source>
        <dbReference type="ARBA" id="ARBA00004123"/>
    </source>
</evidence>
<dbReference type="FunFam" id="3.30.710.10:FF:000170">
    <property type="entry name" value="SKP1-like protein 5"/>
    <property type="match status" value="1"/>
</dbReference>
<dbReference type="InterPro" id="IPR001232">
    <property type="entry name" value="SKP1-like"/>
</dbReference>
<dbReference type="Pfam" id="PF01466">
    <property type="entry name" value="Skp1"/>
    <property type="match status" value="1"/>
</dbReference>
<dbReference type="InterPro" id="IPR011333">
    <property type="entry name" value="SKP1/BTB/POZ_sf"/>
</dbReference>
<dbReference type="PANTHER" id="PTHR11165">
    <property type="entry name" value="SKP1"/>
    <property type="match status" value="1"/>
</dbReference>
<reference evidence="11" key="2">
    <citation type="submission" date="2025-08" db="UniProtKB">
        <authorList>
            <consortium name="RefSeq"/>
        </authorList>
    </citation>
    <scope>IDENTIFICATION</scope>
    <source>
        <tissue evidence="11">Young leaves</tissue>
    </source>
</reference>
<dbReference type="RefSeq" id="XP_008807151.1">
    <property type="nucleotide sequence ID" value="XM_008808929.4"/>
</dbReference>
<evidence type="ECO:0000259" key="8">
    <source>
        <dbReference type="Pfam" id="PF01466"/>
    </source>
</evidence>
<feature type="domain" description="SKP1 component dimerisation" evidence="8">
    <location>
        <begin position="117"/>
        <end position="163"/>
    </location>
</feature>
<dbReference type="GO" id="GO:0016567">
    <property type="term" value="P:protein ubiquitination"/>
    <property type="evidence" value="ECO:0007669"/>
    <property type="project" value="UniProtKB-UniRule"/>
</dbReference>
<keyword evidence="5" id="KW-0539">Nucleus</keyword>
<evidence type="ECO:0000256" key="4">
    <source>
        <dbReference type="ARBA" id="ARBA00022786"/>
    </source>
</evidence>
<accession>A0A8B7CV77</accession>
<dbReference type="Gene3D" id="3.30.710.10">
    <property type="entry name" value="Potassium Channel Kv1.1, Chain A"/>
    <property type="match status" value="1"/>
</dbReference>
<dbReference type="SUPFAM" id="SSF54695">
    <property type="entry name" value="POZ domain"/>
    <property type="match status" value="1"/>
</dbReference>
<evidence type="ECO:0000313" key="11">
    <source>
        <dbReference type="RefSeq" id="XP_008807151.1"/>
    </source>
</evidence>
<proteinExistence type="inferred from homology"/>
<comment type="pathway">
    <text evidence="2 7">Protein modification; protein ubiquitination.</text>
</comment>
<evidence type="ECO:0000259" key="9">
    <source>
        <dbReference type="Pfam" id="PF03931"/>
    </source>
</evidence>
<evidence type="ECO:0000256" key="6">
    <source>
        <dbReference type="ARBA" id="ARBA00054396"/>
    </source>
</evidence>
<evidence type="ECO:0000256" key="5">
    <source>
        <dbReference type="ARBA" id="ARBA00023242"/>
    </source>
</evidence>
<dbReference type="PIRSF" id="PIRSF028729">
    <property type="entry name" value="E3_ubiquit_lig_SCF_Skp"/>
    <property type="match status" value="1"/>
</dbReference>
<dbReference type="AlphaFoldDB" id="A0A8B7CV77"/>
<keyword evidence="10" id="KW-1185">Reference proteome</keyword>
<organism evidence="10 11">
    <name type="scientific">Phoenix dactylifera</name>
    <name type="common">Date palm</name>
    <dbReference type="NCBI Taxonomy" id="42345"/>
    <lineage>
        <taxon>Eukaryota</taxon>
        <taxon>Viridiplantae</taxon>
        <taxon>Streptophyta</taxon>
        <taxon>Embryophyta</taxon>
        <taxon>Tracheophyta</taxon>
        <taxon>Spermatophyta</taxon>
        <taxon>Magnoliopsida</taxon>
        <taxon>Liliopsida</taxon>
        <taxon>Arecaceae</taxon>
        <taxon>Coryphoideae</taxon>
        <taxon>Phoeniceae</taxon>
        <taxon>Phoenix</taxon>
    </lineage>
</organism>
<evidence type="ECO:0000256" key="3">
    <source>
        <dbReference type="ARBA" id="ARBA00009993"/>
    </source>
</evidence>
<dbReference type="SMART" id="SM00512">
    <property type="entry name" value="Skp1"/>
    <property type="match status" value="1"/>
</dbReference>
<evidence type="ECO:0000313" key="10">
    <source>
        <dbReference type="Proteomes" id="UP000228380"/>
    </source>
</evidence>
<dbReference type="KEGG" id="pda:103719602"/>
<sequence length="166" mass="18517">MATAGEDEKKMITLRSSDGEEFELEEAAAKQSVMIGNMIEDGCSEGGIPLPNVTGKVLAVILEYCKKHADFDAGKPSGHDGRPATKEEVAAWDADYIDVEQDVLYDVIVASNYLNIKNLLDLGCQRAADVIKGKTPDEIRQWFKITNDFTPEEEEEIRRENSWSFE</sequence>
<name>A0A8B7CV77_PHODC</name>
<dbReference type="OrthoDB" id="2342932at2759"/>
<gene>
    <name evidence="11" type="primary">LOC103719602</name>
</gene>
<dbReference type="InterPro" id="IPR016072">
    <property type="entry name" value="Skp1_comp_dimer"/>
</dbReference>
<reference evidence="10" key="1">
    <citation type="journal article" date="2019" name="Nat. Commun.">
        <title>Genome-wide association mapping of date palm fruit traits.</title>
        <authorList>
            <person name="Hazzouri K.M."/>
            <person name="Gros-Balthazard M."/>
            <person name="Flowers J.M."/>
            <person name="Copetti D."/>
            <person name="Lemansour A."/>
            <person name="Lebrun M."/>
            <person name="Masmoudi K."/>
            <person name="Ferrand S."/>
            <person name="Dhar M.I."/>
            <person name="Fresquez Z.A."/>
            <person name="Rosas U."/>
            <person name="Zhang J."/>
            <person name="Talag J."/>
            <person name="Lee S."/>
            <person name="Kudrna D."/>
            <person name="Powell R.F."/>
            <person name="Leitch I.J."/>
            <person name="Krueger R.R."/>
            <person name="Wing R.A."/>
            <person name="Amiri K.M.A."/>
            <person name="Purugganan M.D."/>
        </authorList>
    </citation>
    <scope>NUCLEOTIDE SEQUENCE [LARGE SCALE GENOMIC DNA]</scope>
    <source>
        <strain evidence="10">cv. Khalas</strain>
    </source>
</reference>
<dbReference type="GO" id="GO:0006511">
    <property type="term" value="P:ubiquitin-dependent protein catabolic process"/>
    <property type="evidence" value="ECO:0007669"/>
    <property type="project" value="InterPro"/>
</dbReference>
<dbReference type="GeneID" id="103719602"/>
<evidence type="ECO:0000256" key="7">
    <source>
        <dbReference type="PIRNR" id="PIRNR028729"/>
    </source>
</evidence>
<dbReference type="Proteomes" id="UP000228380">
    <property type="component" value="Chromosome 2"/>
</dbReference>
<comment type="subcellular location">
    <subcellularLocation>
        <location evidence="1">Nucleus</location>
    </subcellularLocation>
</comment>
<dbReference type="InterPro" id="IPR016897">
    <property type="entry name" value="SKP1"/>
</dbReference>
<dbReference type="CDD" id="cd18322">
    <property type="entry name" value="BTB_POZ_SKP1"/>
    <property type="match status" value="1"/>
</dbReference>
<dbReference type="InterPro" id="IPR036296">
    <property type="entry name" value="SKP1-like_dim_sf"/>
</dbReference>
<dbReference type="InterPro" id="IPR016073">
    <property type="entry name" value="Skp1_comp_POZ"/>
</dbReference>
<protein>
    <recommendedName>
        <fullName evidence="7">SKP1-like protein</fullName>
    </recommendedName>
</protein>
<evidence type="ECO:0000256" key="2">
    <source>
        <dbReference type="ARBA" id="ARBA00004906"/>
    </source>
</evidence>
<dbReference type="GO" id="GO:0009867">
    <property type="term" value="P:jasmonic acid mediated signaling pathway"/>
    <property type="evidence" value="ECO:0007669"/>
    <property type="project" value="UniProtKB-ARBA"/>
</dbReference>
<dbReference type="SUPFAM" id="SSF81382">
    <property type="entry name" value="Skp1 dimerisation domain-like"/>
    <property type="match status" value="1"/>
</dbReference>
<keyword evidence="4 7" id="KW-0833">Ubl conjugation pathway</keyword>
<dbReference type="UniPathway" id="UPA00143"/>
<comment type="subunit">
    <text evidence="7">Part of a SCF (SKP1-cullin-F-box) protein ligase complex.</text>
</comment>
<dbReference type="GO" id="GO:0005634">
    <property type="term" value="C:nucleus"/>
    <property type="evidence" value="ECO:0007669"/>
    <property type="project" value="UniProtKB-SubCell"/>
</dbReference>